<keyword evidence="4" id="KW-1185">Reference proteome</keyword>
<feature type="transmembrane region" description="Helical" evidence="1">
    <location>
        <begin position="54"/>
        <end position="78"/>
    </location>
</feature>
<reference evidence="3" key="2">
    <citation type="submission" date="2022-02" db="EMBL/GenBank/DDBJ databases">
        <authorList>
            <person name="Elcheninov A.G."/>
            <person name="Sorokin D.Y."/>
            <person name="Kublanov I.V."/>
        </authorList>
    </citation>
    <scope>NUCLEOTIDE SEQUENCE</scope>
    <source>
        <strain evidence="3">AArc-St2</strain>
    </source>
</reference>
<dbReference type="EMBL" id="JAKRVX010000002">
    <property type="protein sequence ID" value="MCL9816502.1"/>
    <property type="molecule type" value="Genomic_DNA"/>
</dbReference>
<feature type="transmembrane region" description="Helical" evidence="1">
    <location>
        <begin position="215"/>
        <end position="236"/>
    </location>
</feature>
<feature type="transmembrane region" description="Helical" evidence="1">
    <location>
        <begin position="115"/>
        <end position="138"/>
    </location>
</feature>
<protein>
    <submittedName>
        <fullName evidence="3">CPBP family intramembrane metalloprotease</fullName>
    </submittedName>
</protein>
<evidence type="ECO:0000313" key="4">
    <source>
        <dbReference type="Proteomes" id="UP001203207"/>
    </source>
</evidence>
<feature type="transmembrane region" description="Helical" evidence="1">
    <location>
        <begin position="190"/>
        <end position="209"/>
    </location>
</feature>
<keyword evidence="3" id="KW-0378">Hydrolase</keyword>
<keyword evidence="1" id="KW-0812">Transmembrane</keyword>
<dbReference type="GO" id="GO:0080120">
    <property type="term" value="P:CAAX-box protein maturation"/>
    <property type="evidence" value="ECO:0007669"/>
    <property type="project" value="UniProtKB-ARBA"/>
</dbReference>
<gene>
    <name evidence="3" type="ORF">AArcSt2_06035</name>
</gene>
<dbReference type="Pfam" id="PF02517">
    <property type="entry name" value="Rce1-like"/>
    <property type="match status" value="1"/>
</dbReference>
<evidence type="ECO:0000259" key="2">
    <source>
        <dbReference type="Pfam" id="PF02517"/>
    </source>
</evidence>
<proteinExistence type="predicted"/>
<dbReference type="GO" id="GO:0008237">
    <property type="term" value="F:metallopeptidase activity"/>
    <property type="evidence" value="ECO:0007669"/>
    <property type="project" value="UniProtKB-KW"/>
</dbReference>
<dbReference type="Proteomes" id="UP001203207">
    <property type="component" value="Unassembled WGS sequence"/>
</dbReference>
<feature type="domain" description="CAAX prenyl protease 2/Lysostaphin resistance protein A-like" evidence="2">
    <location>
        <begin position="158"/>
        <end position="254"/>
    </location>
</feature>
<sequence length="280" mass="29367">MAASLEQSNSPSSKYKPASVLEATVIGIFGFVFGTVLSIAVLLLLGVAGVGLTITSVIIVSLVFTQGIGFGAVALLYVQYRDAVVTSLQSKVGHRWWLAQSSLSIPVSVPSVRDLLLIGGGYIGTFIALIVASLALAATGVERGQQQITEIGIANPELILLLIPLSILLVGPGEELLYRGVVQGRMRESFGAVGAILLASAIFAGIHYFGVDGDAVARLATVAVLFVPSIVFGVLYELSENIVVPSLVHGLFNATQFAGLYAITQLDEIPDAAMLLFYFA</sequence>
<reference evidence="3" key="1">
    <citation type="journal article" date="2022" name="Syst. Appl. Microbiol.">
        <title>Natronocalculus amylovorans gen. nov., sp. nov., and Natranaeroarchaeum aerophilus sp. nov., dominant culturable amylolytic natronoarchaea from hypersaline soda lakes in southwestern Siberia.</title>
        <authorList>
            <person name="Sorokin D.Y."/>
            <person name="Elcheninov A.G."/>
            <person name="Khizhniak T.V."/>
            <person name="Koenen M."/>
            <person name="Bale N.J."/>
            <person name="Damste J.S.S."/>
            <person name="Kublanov I.V."/>
        </authorList>
    </citation>
    <scope>NUCLEOTIDE SEQUENCE</scope>
    <source>
        <strain evidence="3">AArc-St2</strain>
    </source>
</reference>
<dbReference type="GO" id="GO:0004175">
    <property type="term" value="F:endopeptidase activity"/>
    <property type="evidence" value="ECO:0007669"/>
    <property type="project" value="UniProtKB-ARBA"/>
</dbReference>
<keyword evidence="3" id="KW-0645">Protease</keyword>
<name>A0AAE3FVT4_9EURY</name>
<feature type="transmembrane region" description="Helical" evidence="1">
    <location>
        <begin position="20"/>
        <end position="48"/>
    </location>
</feature>
<keyword evidence="1" id="KW-1133">Transmembrane helix</keyword>
<evidence type="ECO:0000256" key="1">
    <source>
        <dbReference type="SAM" id="Phobius"/>
    </source>
</evidence>
<dbReference type="InterPro" id="IPR003675">
    <property type="entry name" value="Rce1/LyrA-like_dom"/>
</dbReference>
<comment type="caution">
    <text evidence="3">The sequence shown here is derived from an EMBL/GenBank/DDBJ whole genome shotgun (WGS) entry which is preliminary data.</text>
</comment>
<organism evidence="3 4">
    <name type="scientific">Natronocalculus amylovorans</name>
    <dbReference type="NCBI Taxonomy" id="2917812"/>
    <lineage>
        <taxon>Archaea</taxon>
        <taxon>Methanobacteriati</taxon>
        <taxon>Methanobacteriota</taxon>
        <taxon>Stenosarchaea group</taxon>
        <taxon>Halobacteria</taxon>
        <taxon>Halobacteriales</taxon>
        <taxon>Haloferacaceae</taxon>
        <taxon>Natronocalculus</taxon>
    </lineage>
</organism>
<evidence type="ECO:0000313" key="3">
    <source>
        <dbReference type="EMBL" id="MCL9816502.1"/>
    </source>
</evidence>
<dbReference type="AlphaFoldDB" id="A0AAE3FVT4"/>
<accession>A0AAE3FVT4</accession>
<dbReference type="RefSeq" id="WP_174651986.1">
    <property type="nucleotide sequence ID" value="NZ_JAKRVX010000002.1"/>
</dbReference>
<keyword evidence="1" id="KW-0472">Membrane</keyword>
<keyword evidence="3" id="KW-0482">Metalloprotease</keyword>